<evidence type="ECO:0000256" key="1">
    <source>
        <dbReference type="ARBA" id="ARBA00007435"/>
    </source>
</evidence>
<name>A0AAU8FT83_9BACT</name>
<reference evidence="3" key="1">
    <citation type="submission" date="2024-06" db="EMBL/GenBank/DDBJ databases">
        <title>Sequencing and assembly of the genome of Dyadobacter sp. strain 676, a symbiont of Cyamopsis tetragonoloba.</title>
        <authorList>
            <person name="Guro P."/>
            <person name="Sazanova A."/>
            <person name="Kuznetsova I."/>
            <person name="Belimov A."/>
            <person name="Safronova V."/>
        </authorList>
    </citation>
    <scope>NUCLEOTIDE SEQUENCE</scope>
    <source>
        <strain evidence="3">676</strain>
    </source>
</reference>
<dbReference type="InterPro" id="IPR050190">
    <property type="entry name" value="UPF0213_domain"/>
</dbReference>
<proteinExistence type="inferred from homology"/>
<organism evidence="3">
    <name type="scientific">Dyadobacter sp. 676</name>
    <dbReference type="NCBI Taxonomy" id="3088362"/>
    <lineage>
        <taxon>Bacteria</taxon>
        <taxon>Pseudomonadati</taxon>
        <taxon>Bacteroidota</taxon>
        <taxon>Cytophagia</taxon>
        <taxon>Cytophagales</taxon>
        <taxon>Spirosomataceae</taxon>
        <taxon>Dyadobacter</taxon>
    </lineage>
</organism>
<evidence type="ECO:0000313" key="3">
    <source>
        <dbReference type="EMBL" id="XCH27802.1"/>
    </source>
</evidence>
<comment type="similarity">
    <text evidence="1">Belongs to the UPF0213 family.</text>
</comment>
<dbReference type="RefSeq" id="WP_353723042.1">
    <property type="nucleotide sequence ID" value="NZ_CP159289.1"/>
</dbReference>
<dbReference type="Gene3D" id="3.40.1440.10">
    <property type="entry name" value="GIY-YIG endonuclease"/>
    <property type="match status" value="1"/>
</dbReference>
<dbReference type="PANTHER" id="PTHR34477">
    <property type="entry name" value="UPF0213 PROTEIN YHBQ"/>
    <property type="match status" value="1"/>
</dbReference>
<dbReference type="AlphaFoldDB" id="A0AAU8FT83"/>
<evidence type="ECO:0000259" key="2">
    <source>
        <dbReference type="PROSITE" id="PS50164"/>
    </source>
</evidence>
<dbReference type="EMBL" id="CP159289">
    <property type="protein sequence ID" value="XCH27802.1"/>
    <property type="molecule type" value="Genomic_DNA"/>
</dbReference>
<dbReference type="InterPro" id="IPR000305">
    <property type="entry name" value="GIY-YIG_endonuc"/>
</dbReference>
<gene>
    <name evidence="3" type="ORF">ABV298_15980</name>
</gene>
<dbReference type="PANTHER" id="PTHR34477:SF1">
    <property type="entry name" value="UPF0213 PROTEIN YHBQ"/>
    <property type="match status" value="1"/>
</dbReference>
<protein>
    <submittedName>
        <fullName evidence="3">GIY-YIG nuclease family protein</fullName>
    </submittedName>
</protein>
<feature type="domain" description="GIY-YIG" evidence="2">
    <location>
        <begin position="1"/>
        <end position="70"/>
    </location>
</feature>
<dbReference type="PROSITE" id="PS50164">
    <property type="entry name" value="GIY_YIG"/>
    <property type="match status" value="1"/>
</dbReference>
<dbReference type="CDD" id="cd10449">
    <property type="entry name" value="GIY-YIG_SLX1_like"/>
    <property type="match status" value="1"/>
</dbReference>
<accession>A0AAU8FT83</accession>
<dbReference type="InterPro" id="IPR035901">
    <property type="entry name" value="GIY-YIG_endonuc_sf"/>
</dbReference>
<dbReference type="Pfam" id="PF01541">
    <property type="entry name" value="GIY-YIG"/>
    <property type="match status" value="1"/>
</dbReference>
<dbReference type="SUPFAM" id="SSF82771">
    <property type="entry name" value="GIY-YIG endonuclease"/>
    <property type="match status" value="1"/>
</dbReference>
<sequence>MAYVVYILFSDVLNKYYVGQTQDLGSRLQRHNEGRVNFTSKGVPWKLIQSFECPDRSEAVHLESKIKKRG</sequence>